<feature type="region of interest" description="Disordered" evidence="1">
    <location>
        <begin position="23"/>
        <end position="45"/>
    </location>
</feature>
<dbReference type="Proteomes" id="UP000469949">
    <property type="component" value="Unassembled WGS sequence"/>
</dbReference>
<organism evidence="2 3">
    <name type="scientific">Methylorubrum populi</name>
    <dbReference type="NCBI Taxonomy" id="223967"/>
    <lineage>
        <taxon>Bacteria</taxon>
        <taxon>Pseudomonadati</taxon>
        <taxon>Pseudomonadota</taxon>
        <taxon>Alphaproteobacteria</taxon>
        <taxon>Hyphomicrobiales</taxon>
        <taxon>Methylobacteriaceae</taxon>
        <taxon>Methylorubrum</taxon>
    </lineage>
</organism>
<name>A0A833MY25_9HYPH</name>
<protein>
    <submittedName>
        <fullName evidence="2">Uncharacterized protein</fullName>
    </submittedName>
</protein>
<comment type="caution">
    <text evidence="2">The sequence shown here is derived from an EMBL/GenBank/DDBJ whole genome shotgun (WGS) entry which is preliminary data.</text>
</comment>
<evidence type="ECO:0000256" key="1">
    <source>
        <dbReference type="SAM" id="MobiDB-lite"/>
    </source>
</evidence>
<evidence type="ECO:0000313" key="3">
    <source>
        <dbReference type="Proteomes" id="UP000469949"/>
    </source>
</evidence>
<proteinExistence type="predicted"/>
<evidence type="ECO:0000313" key="2">
    <source>
        <dbReference type="EMBL" id="KAB7783836.1"/>
    </source>
</evidence>
<reference evidence="2 3" key="1">
    <citation type="submission" date="2019-10" db="EMBL/GenBank/DDBJ databases">
        <title>Draft Genome Sequence of the Caffeine Degrading Methylotroph Methylorubrum populi PINKEL.</title>
        <authorList>
            <person name="Dawson S.C."/>
            <person name="Zhang X."/>
            <person name="Wright M.E."/>
            <person name="Sharma G."/>
            <person name="Langner J.T."/>
            <person name="Ditty J.L."/>
            <person name="Subuyuj G.A."/>
        </authorList>
    </citation>
    <scope>NUCLEOTIDE SEQUENCE [LARGE SCALE GENOMIC DNA]</scope>
    <source>
        <strain evidence="2 3">Pinkel</strain>
    </source>
</reference>
<accession>A0A833MY25</accession>
<dbReference type="EMBL" id="WEKV01000014">
    <property type="protein sequence ID" value="KAB7783836.1"/>
    <property type="molecule type" value="Genomic_DNA"/>
</dbReference>
<sequence length="45" mass="5067">MLHMIRIGATQVYRDPLAAGINDVQNSSRRMTPPRRPRPKCCTGT</sequence>
<gene>
    <name evidence="2" type="ORF">F8B43_3759</name>
</gene>
<dbReference type="AlphaFoldDB" id="A0A833MY25"/>